<dbReference type="PANTHER" id="PTHR11895">
    <property type="entry name" value="TRANSAMIDASE"/>
    <property type="match status" value="1"/>
</dbReference>
<comment type="subcellular location">
    <subcellularLocation>
        <location evidence="5">Mitochondrion</location>
    </subcellularLocation>
</comment>
<proteinExistence type="inferred from homology"/>
<evidence type="ECO:0000313" key="8">
    <source>
        <dbReference type="EMBL" id="OWF37548.1"/>
    </source>
</evidence>
<dbReference type="InterPro" id="IPR023631">
    <property type="entry name" value="Amidase_dom"/>
</dbReference>
<feature type="domain" description="Amidase" evidence="7">
    <location>
        <begin position="22"/>
        <end position="150"/>
    </location>
</feature>
<dbReference type="OrthoDB" id="421993at2759"/>
<evidence type="ECO:0000256" key="4">
    <source>
        <dbReference type="ARBA" id="ARBA00022917"/>
    </source>
</evidence>
<evidence type="ECO:0000256" key="3">
    <source>
        <dbReference type="ARBA" id="ARBA00022840"/>
    </source>
</evidence>
<keyword evidence="9" id="KW-1185">Reference proteome</keyword>
<feature type="domain" description="Amidase" evidence="7">
    <location>
        <begin position="204"/>
        <end position="526"/>
    </location>
</feature>
<evidence type="ECO:0000256" key="5">
    <source>
        <dbReference type="HAMAP-Rule" id="MF_03150"/>
    </source>
</evidence>
<dbReference type="Gene3D" id="3.90.1300.10">
    <property type="entry name" value="Amidase signature (AS) domain"/>
    <property type="match status" value="1"/>
</dbReference>
<evidence type="ECO:0000256" key="1">
    <source>
        <dbReference type="ARBA" id="ARBA00022598"/>
    </source>
</evidence>
<comment type="function">
    <text evidence="5">Allows the formation of correctly charged Gln-tRNA(Gln) through the transamidation of misacylated Glu-tRNA(Gln) in the mitochondria. The reaction takes place in the presence of glutamine and ATP through an activated gamma-phospho-Glu-tRNA(Gln).</text>
</comment>
<keyword evidence="8" id="KW-0808">Transferase</keyword>
<dbReference type="GO" id="GO:0030956">
    <property type="term" value="C:glutamyl-tRNA(Gln) amidotransferase complex"/>
    <property type="evidence" value="ECO:0007669"/>
    <property type="project" value="UniProtKB-UniRule"/>
</dbReference>
<dbReference type="InterPro" id="IPR000120">
    <property type="entry name" value="Amidase"/>
</dbReference>
<dbReference type="HAMAP" id="MF_00120">
    <property type="entry name" value="GatA"/>
    <property type="match status" value="1"/>
</dbReference>
<name>A0A210PM20_MIZYE</name>
<keyword evidence="4 5" id="KW-0648">Protein biosynthesis</keyword>
<comment type="similarity">
    <text evidence="5">Belongs to the amidase family. GatA subfamily.</text>
</comment>
<feature type="compositionally biased region" description="Polar residues" evidence="6">
    <location>
        <begin position="159"/>
        <end position="172"/>
    </location>
</feature>
<dbReference type="Pfam" id="PF01425">
    <property type="entry name" value="Amidase"/>
    <property type="match status" value="2"/>
</dbReference>
<dbReference type="AlphaFoldDB" id="A0A210PM20"/>
<dbReference type="SUPFAM" id="SSF75304">
    <property type="entry name" value="Amidase signature (AS) enzymes"/>
    <property type="match status" value="2"/>
</dbReference>
<feature type="active site" description="Acyl-ester intermediate" evidence="5">
    <location>
        <position position="233"/>
    </location>
</feature>
<keyword evidence="5" id="KW-0496">Mitochondrion</keyword>
<dbReference type="EMBL" id="NEDP02005587">
    <property type="protein sequence ID" value="OWF37548.1"/>
    <property type="molecule type" value="Genomic_DNA"/>
</dbReference>
<dbReference type="GO" id="GO:0070681">
    <property type="term" value="P:glutaminyl-tRNAGln biosynthesis via transamidation"/>
    <property type="evidence" value="ECO:0007669"/>
    <property type="project" value="UniProtKB-UniRule"/>
</dbReference>
<dbReference type="GO" id="GO:0032543">
    <property type="term" value="P:mitochondrial translation"/>
    <property type="evidence" value="ECO:0007669"/>
    <property type="project" value="UniProtKB-UniRule"/>
</dbReference>
<dbReference type="PANTHER" id="PTHR11895:SF7">
    <property type="entry name" value="GLUTAMYL-TRNA(GLN) AMIDOTRANSFERASE SUBUNIT A, MITOCHONDRIAL"/>
    <property type="match status" value="1"/>
</dbReference>
<feature type="active site" description="Charge relay system" evidence="5">
    <location>
        <position position="209"/>
    </location>
</feature>
<dbReference type="Proteomes" id="UP000242188">
    <property type="component" value="Unassembled WGS sequence"/>
</dbReference>
<comment type="catalytic activity">
    <reaction evidence="5">
        <text>L-glutamyl-tRNA(Gln) + L-glutamine + ATP + H2O = L-glutaminyl-tRNA(Gln) + L-glutamate + ADP + phosphate + H(+)</text>
        <dbReference type="Rhea" id="RHEA:17521"/>
        <dbReference type="Rhea" id="RHEA-COMP:9681"/>
        <dbReference type="Rhea" id="RHEA-COMP:9684"/>
        <dbReference type="ChEBI" id="CHEBI:15377"/>
        <dbReference type="ChEBI" id="CHEBI:15378"/>
        <dbReference type="ChEBI" id="CHEBI:29985"/>
        <dbReference type="ChEBI" id="CHEBI:30616"/>
        <dbReference type="ChEBI" id="CHEBI:43474"/>
        <dbReference type="ChEBI" id="CHEBI:58359"/>
        <dbReference type="ChEBI" id="CHEBI:78520"/>
        <dbReference type="ChEBI" id="CHEBI:78521"/>
        <dbReference type="ChEBI" id="CHEBI:456216"/>
        <dbReference type="EC" id="6.3.5.7"/>
    </reaction>
</comment>
<dbReference type="InterPro" id="IPR036928">
    <property type="entry name" value="AS_sf"/>
</dbReference>
<gene>
    <name evidence="8" type="ORF">KP79_PYT07418</name>
</gene>
<keyword evidence="2 5" id="KW-0547">Nucleotide-binding</keyword>
<comment type="subunit">
    <text evidence="5">Subunit of the heterotrimeric GatCAB amidotransferase (AdT) complex, composed of A, B and C subunits.</text>
</comment>
<accession>A0A210PM20</accession>
<dbReference type="GO" id="GO:0016740">
    <property type="term" value="F:transferase activity"/>
    <property type="evidence" value="ECO:0007669"/>
    <property type="project" value="UniProtKB-KW"/>
</dbReference>
<dbReference type="GO" id="GO:0050567">
    <property type="term" value="F:glutaminyl-tRNA synthase (glutamine-hydrolyzing) activity"/>
    <property type="evidence" value="ECO:0007669"/>
    <property type="project" value="UniProtKB-UniRule"/>
</dbReference>
<evidence type="ECO:0000313" key="9">
    <source>
        <dbReference type="Proteomes" id="UP000242188"/>
    </source>
</evidence>
<feature type="active site" description="Charge relay system" evidence="5">
    <location>
        <position position="80"/>
    </location>
</feature>
<organism evidence="8 9">
    <name type="scientific">Mizuhopecten yessoensis</name>
    <name type="common">Japanese scallop</name>
    <name type="synonym">Patinopecten yessoensis</name>
    <dbReference type="NCBI Taxonomy" id="6573"/>
    <lineage>
        <taxon>Eukaryota</taxon>
        <taxon>Metazoa</taxon>
        <taxon>Spiralia</taxon>
        <taxon>Lophotrochozoa</taxon>
        <taxon>Mollusca</taxon>
        <taxon>Bivalvia</taxon>
        <taxon>Autobranchia</taxon>
        <taxon>Pteriomorphia</taxon>
        <taxon>Pectinida</taxon>
        <taxon>Pectinoidea</taxon>
        <taxon>Pectinidae</taxon>
        <taxon>Mizuhopecten</taxon>
    </lineage>
</organism>
<dbReference type="GO" id="GO:0005739">
    <property type="term" value="C:mitochondrion"/>
    <property type="evidence" value="ECO:0007669"/>
    <property type="project" value="UniProtKB-SubCell"/>
</dbReference>
<dbReference type="GO" id="GO:0005524">
    <property type="term" value="F:ATP binding"/>
    <property type="evidence" value="ECO:0007669"/>
    <property type="project" value="UniProtKB-KW"/>
</dbReference>
<reference evidence="8 9" key="1">
    <citation type="journal article" date="2017" name="Nat. Ecol. Evol.">
        <title>Scallop genome provides insights into evolution of bilaterian karyotype and development.</title>
        <authorList>
            <person name="Wang S."/>
            <person name="Zhang J."/>
            <person name="Jiao W."/>
            <person name="Li J."/>
            <person name="Xun X."/>
            <person name="Sun Y."/>
            <person name="Guo X."/>
            <person name="Huan P."/>
            <person name="Dong B."/>
            <person name="Zhang L."/>
            <person name="Hu X."/>
            <person name="Sun X."/>
            <person name="Wang J."/>
            <person name="Zhao C."/>
            <person name="Wang Y."/>
            <person name="Wang D."/>
            <person name="Huang X."/>
            <person name="Wang R."/>
            <person name="Lv J."/>
            <person name="Li Y."/>
            <person name="Zhang Z."/>
            <person name="Liu B."/>
            <person name="Lu W."/>
            <person name="Hui Y."/>
            <person name="Liang J."/>
            <person name="Zhou Z."/>
            <person name="Hou R."/>
            <person name="Li X."/>
            <person name="Liu Y."/>
            <person name="Li H."/>
            <person name="Ning X."/>
            <person name="Lin Y."/>
            <person name="Zhao L."/>
            <person name="Xing Q."/>
            <person name="Dou J."/>
            <person name="Li Y."/>
            <person name="Mao J."/>
            <person name="Guo H."/>
            <person name="Dou H."/>
            <person name="Li T."/>
            <person name="Mu C."/>
            <person name="Jiang W."/>
            <person name="Fu Q."/>
            <person name="Fu X."/>
            <person name="Miao Y."/>
            <person name="Liu J."/>
            <person name="Yu Q."/>
            <person name="Li R."/>
            <person name="Liao H."/>
            <person name="Li X."/>
            <person name="Kong Y."/>
            <person name="Jiang Z."/>
            <person name="Chourrout D."/>
            <person name="Li R."/>
            <person name="Bao Z."/>
        </authorList>
    </citation>
    <scope>NUCLEOTIDE SEQUENCE [LARGE SCALE GENOMIC DNA]</scope>
    <source>
        <strain evidence="8 9">PY_sf001</strain>
    </source>
</reference>
<comment type="caution">
    <text evidence="8">The sequence shown here is derived from an EMBL/GenBank/DDBJ whole genome shotgun (WGS) entry which is preliminary data.</text>
</comment>
<dbReference type="EC" id="6.3.5.7" evidence="5"/>
<keyword evidence="3 5" id="KW-0067">ATP-binding</keyword>
<evidence type="ECO:0000256" key="6">
    <source>
        <dbReference type="SAM" id="MobiDB-lite"/>
    </source>
</evidence>
<dbReference type="STRING" id="6573.A0A210PM20"/>
<dbReference type="InterPro" id="IPR004412">
    <property type="entry name" value="GatA"/>
</dbReference>
<evidence type="ECO:0000256" key="2">
    <source>
        <dbReference type="ARBA" id="ARBA00022741"/>
    </source>
</evidence>
<protein>
    <recommendedName>
        <fullName evidence="5">Glutamyl-tRNA(Gln) amidotransferase subunit A, mitochondrial</fullName>
        <shortName evidence="5">Glu-AdT subunit A</shortName>
        <ecNumber evidence="5">6.3.5.7</ecNumber>
    </recommendedName>
</protein>
<evidence type="ECO:0000259" key="7">
    <source>
        <dbReference type="Pfam" id="PF01425"/>
    </source>
</evidence>
<keyword evidence="1 5" id="KW-0436">Ligase</keyword>
<sequence>MLSLSLKEALSRLKDGSLSAKELCEKCIDRAVKTRELNAIVTPTYSQARKQAEVAAQTWSRTGKSTTSARKLEGLPIVVKDNFCTKGVHTTCASRMLENYVPPYNATVVQRLFTQGAVLLGKSNMDEYGMGSGSVDSIFGPVRNPWKYEFTNTRTIPEGTLDTSSLLASPQSPGEALGTRGLHRSVHPGTGGSNPGLHEEGAWRVAGGSSGGSAAAVAAGICFGALGSDTGGSTRNPSSYCGVVGLKSSYGLLSRHGLIPLVNSLEVPGIMARSVDDVNTLQNIMAGTDEHDSTTLTDDRFVTSDLPEDIDVKHLHIGIPKEYHAPGLSPDVLDAWRRAADKFEQAGAKVTEVSLPHTQYSILCYIVLCCCEVASNMARYDGIEYGHRGQQELSTEQMYAMSRHEGFNEVVRGRIFAGNFFLLRRNYEQYFLKAQRVRRLIKDDFTRVFDEGVNVLLTPTTLTDAPRYDWFTAADNRTRNEEQDIFTQPINMAGIPAVTVPAGLTSNGLPIGLQFIGQMFKDKEMLTVAKWFEQQVQFENLNLDHLDN</sequence>
<feature type="region of interest" description="Disordered" evidence="6">
    <location>
        <begin position="159"/>
        <end position="205"/>
    </location>
</feature>